<keyword evidence="1" id="KW-0808">Transferase</keyword>
<organism evidence="1 2">
    <name type="scientific">Candidatus Caccoplasma intestinavium</name>
    <dbReference type="NCBI Taxonomy" id="2840716"/>
    <lineage>
        <taxon>Bacteria</taxon>
        <taxon>Pseudomonadati</taxon>
        <taxon>Bacteroidota</taxon>
        <taxon>Bacteroidia</taxon>
        <taxon>Bacteroidales</taxon>
        <taxon>Bacteroidaceae</taxon>
        <taxon>Bacteroidaceae incertae sedis</taxon>
        <taxon>Candidatus Caccoplasma</taxon>
    </lineage>
</organism>
<dbReference type="EMBL" id="DVKT01000006">
    <property type="protein sequence ID" value="HIT38686.1"/>
    <property type="molecule type" value="Genomic_DNA"/>
</dbReference>
<reference evidence="1" key="1">
    <citation type="submission" date="2020-10" db="EMBL/GenBank/DDBJ databases">
        <authorList>
            <person name="Gilroy R."/>
        </authorList>
    </citation>
    <scope>NUCLEOTIDE SEQUENCE</scope>
    <source>
        <strain evidence="1">21143</strain>
    </source>
</reference>
<dbReference type="AlphaFoldDB" id="A0A9D1GDB7"/>
<gene>
    <name evidence="1" type="ORF">IAD06_01415</name>
</gene>
<dbReference type="GO" id="GO:0008168">
    <property type="term" value="F:methyltransferase activity"/>
    <property type="evidence" value="ECO:0007669"/>
    <property type="project" value="UniProtKB-KW"/>
</dbReference>
<dbReference type="Proteomes" id="UP000886722">
    <property type="component" value="Unassembled WGS sequence"/>
</dbReference>
<dbReference type="Pfam" id="PF13578">
    <property type="entry name" value="Methyltransf_24"/>
    <property type="match status" value="1"/>
</dbReference>
<evidence type="ECO:0000313" key="2">
    <source>
        <dbReference type="Proteomes" id="UP000886722"/>
    </source>
</evidence>
<accession>A0A9D1GDB7</accession>
<dbReference type="InterPro" id="IPR029063">
    <property type="entry name" value="SAM-dependent_MTases_sf"/>
</dbReference>
<dbReference type="Gene3D" id="3.40.50.150">
    <property type="entry name" value="Vaccinia Virus protein VP39"/>
    <property type="match status" value="1"/>
</dbReference>
<comment type="caution">
    <text evidence="1">The sequence shown here is derived from an EMBL/GenBank/DDBJ whole genome shotgun (WGS) entry which is preliminary data.</text>
</comment>
<sequence>MFMYSRFNVKQFCQRKIRKIRHRKGYGVHSPFAYGLITKVIEEKSGYYAYKQIEDLHRTLHDRQNFNKRKCRLLFRLANRFKPRCIIECGSEDGYSTLYLQKGCPTARLFCIEPDPIRRATAEQLLMHLPGNVTYIDRTIPEGLSFLHGEELDQHLIYLHSLSDASQYQEAFEKISPHLCEKSIIIIDGIRQEKGIFRVWENFSKNEKIRVTFDLYNLAIAICNPKLNKQNYIVAF</sequence>
<name>A0A9D1GDB7_9BACT</name>
<proteinExistence type="predicted"/>
<dbReference type="GO" id="GO:0032259">
    <property type="term" value="P:methylation"/>
    <property type="evidence" value="ECO:0007669"/>
    <property type="project" value="UniProtKB-KW"/>
</dbReference>
<evidence type="ECO:0000313" key="1">
    <source>
        <dbReference type="EMBL" id="HIT38686.1"/>
    </source>
</evidence>
<keyword evidence="1" id="KW-0489">Methyltransferase</keyword>
<reference evidence="1" key="2">
    <citation type="journal article" date="2021" name="PeerJ">
        <title>Extensive microbial diversity within the chicken gut microbiome revealed by metagenomics and culture.</title>
        <authorList>
            <person name="Gilroy R."/>
            <person name="Ravi A."/>
            <person name="Getino M."/>
            <person name="Pursley I."/>
            <person name="Horton D.L."/>
            <person name="Alikhan N.F."/>
            <person name="Baker D."/>
            <person name="Gharbi K."/>
            <person name="Hall N."/>
            <person name="Watson M."/>
            <person name="Adriaenssens E.M."/>
            <person name="Foster-Nyarko E."/>
            <person name="Jarju S."/>
            <person name="Secka A."/>
            <person name="Antonio M."/>
            <person name="Oren A."/>
            <person name="Chaudhuri R.R."/>
            <person name="La Ragione R."/>
            <person name="Hildebrand F."/>
            <person name="Pallen M.J."/>
        </authorList>
    </citation>
    <scope>NUCLEOTIDE SEQUENCE</scope>
    <source>
        <strain evidence="1">21143</strain>
    </source>
</reference>
<dbReference type="SUPFAM" id="SSF53335">
    <property type="entry name" value="S-adenosyl-L-methionine-dependent methyltransferases"/>
    <property type="match status" value="1"/>
</dbReference>
<protein>
    <submittedName>
        <fullName evidence="1">Class I SAM-dependent methyltransferase</fullName>
    </submittedName>
</protein>